<dbReference type="Proteomes" id="UP000184314">
    <property type="component" value="Unassembled WGS sequence"/>
</dbReference>
<dbReference type="Pfam" id="PF01391">
    <property type="entry name" value="Collagen"/>
    <property type="match status" value="1"/>
</dbReference>
<protein>
    <submittedName>
        <fullName evidence="3">Collagen triple helix repeat-containing protein</fullName>
    </submittedName>
</protein>
<evidence type="ECO:0000256" key="1">
    <source>
        <dbReference type="SAM" id="MobiDB-lite"/>
    </source>
</evidence>
<keyword evidence="2" id="KW-1133">Transmembrane helix</keyword>
<proteinExistence type="predicted"/>
<dbReference type="AlphaFoldDB" id="A0A1M6RQS4"/>
<name>A0A1M6RQS4_9FLAO</name>
<gene>
    <name evidence="3" type="ORF">SAMN04488007_2813</name>
</gene>
<dbReference type="STRING" id="228958.SAMN04488007_2813"/>
<dbReference type="EMBL" id="FQZX01000002">
    <property type="protein sequence ID" value="SHK34764.1"/>
    <property type="molecule type" value="Genomic_DNA"/>
</dbReference>
<organism evidence="3 4">
    <name type="scientific">Maribacter aquivivus</name>
    <dbReference type="NCBI Taxonomy" id="228958"/>
    <lineage>
        <taxon>Bacteria</taxon>
        <taxon>Pseudomonadati</taxon>
        <taxon>Bacteroidota</taxon>
        <taxon>Flavobacteriia</taxon>
        <taxon>Flavobacteriales</taxon>
        <taxon>Flavobacteriaceae</taxon>
        <taxon>Maribacter</taxon>
    </lineage>
</organism>
<evidence type="ECO:0000256" key="2">
    <source>
        <dbReference type="SAM" id="Phobius"/>
    </source>
</evidence>
<keyword evidence="4" id="KW-1185">Reference proteome</keyword>
<feature type="transmembrane region" description="Helical" evidence="2">
    <location>
        <begin position="12"/>
        <end position="32"/>
    </location>
</feature>
<dbReference type="InterPro" id="IPR008160">
    <property type="entry name" value="Collagen"/>
</dbReference>
<accession>A0A1M6RQS4</accession>
<keyword evidence="2" id="KW-0472">Membrane</keyword>
<feature type="region of interest" description="Disordered" evidence="1">
    <location>
        <begin position="65"/>
        <end position="87"/>
    </location>
</feature>
<evidence type="ECO:0000313" key="4">
    <source>
        <dbReference type="Proteomes" id="UP000184314"/>
    </source>
</evidence>
<reference evidence="4" key="1">
    <citation type="submission" date="2016-11" db="EMBL/GenBank/DDBJ databases">
        <authorList>
            <person name="Varghese N."/>
            <person name="Submissions S."/>
        </authorList>
    </citation>
    <scope>NUCLEOTIDE SEQUENCE [LARGE SCALE GENOMIC DNA]</scope>
    <source>
        <strain evidence="4">DSM 16478</strain>
    </source>
</reference>
<keyword evidence="3" id="KW-0176">Collagen</keyword>
<sequence>MLFFVNEPILLLFELIVQVLFINAQYHCIIIIKTNIMKTTMKLFTYVLIILSLTITSCAKDGEDGAVGPAGTQGETGSDGLDGVDGADGADGVDGSDGVDGIDGEDGNADVQLLEYGSETITTGSVTYPMDGVSLNELNESLVLGFYAEIFQTPNAGNSFVTKKRWVPVPGIGEPTLFETRVIIEGSTAVLSGGPSSDYIVNLYDLGTLDPYLTEVTFEEFKIFVIPASSISSPSSPVNSAKNSNDFSEMSHDELITHFDLEK</sequence>
<evidence type="ECO:0000313" key="3">
    <source>
        <dbReference type="EMBL" id="SHK34764.1"/>
    </source>
</evidence>
<keyword evidence="2" id="KW-0812">Transmembrane</keyword>